<organism evidence="11 12">
    <name type="scientific">Kushneria konosiri</name>
    <dbReference type="NCBI Taxonomy" id="698828"/>
    <lineage>
        <taxon>Bacteria</taxon>
        <taxon>Pseudomonadati</taxon>
        <taxon>Pseudomonadota</taxon>
        <taxon>Gammaproteobacteria</taxon>
        <taxon>Oceanospirillales</taxon>
        <taxon>Halomonadaceae</taxon>
        <taxon>Kushneria</taxon>
    </lineage>
</organism>
<keyword evidence="6 9" id="KW-0067">ATP-binding</keyword>
<evidence type="ECO:0000256" key="2">
    <source>
        <dbReference type="ARBA" id="ARBA00022555"/>
    </source>
</evidence>
<dbReference type="InterPro" id="IPR032672">
    <property type="entry name" value="TmcA/NAT10/Kre33"/>
</dbReference>
<dbReference type="InterPro" id="IPR024914">
    <property type="entry name" value="tRNA_acetyltr_TmcA"/>
</dbReference>
<dbReference type="InterPro" id="IPR016181">
    <property type="entry name" value="Acyl_CoA_acyltransferase"/>
</dbReference>
<dbReference type="GO" id="GO:0000049">
    <property type="term" value="F:tRNA binding"/>
    <property type="evidence" value="ECO:0007669"/>
    <property type="project" value="UniProtKB-UniRule"/>
</dbReference>
<dbReference type="Gene3D" id="3.40.50.300">
    <property type="entry name" value="P-loop containing nucleotide triphosphate hydrolases"/>
    <property type="match status" value="1"/>
</dbReference>
<keyword evidence="4 9" id="KW-0819">tRNA processing</keyword>
<dbReference type="GO" id="GO:0051392">
    <property type="term" value="F:tRNA cytidine N4-acetyltransferase activity"/>
    <property type="evidence" value="ECO:0007669"/>
    <property type="project" value="UniProtKB-UniRule"/>
</dbReference>
<keyword evidence="12" id="KW-1185">Reference proteome</keyword>
<dbReference type="GO" id="GO:1904812">
    <property type="term" value="P:rRNA acetylation involved in maturation of SSU-rRNA"/>
    <property type="evidence" value="ECO:0007669"/>
    <property type="project" value="TreeGrafter"/>
</dbReference>
<dbReference type="SUPFAM" id="SSF52540">
    <property type="entry name" value="P-loop containing nucleoside triphosphate hydrolases"/>
    <property type="match status" value="1"/>
</dbReference>
<dbReference type="GO" id="GO:0051391">
    <property type="term" value="P:tRNA acetylation"/>
    <property type="evidence" value="ECO:0007669"/>
    <property type="project" value="UniProtKB-UniRule"/>
</dbReference>
<evidence type="ECO:0000256" key="1">
    <source>
        <dbReference type="ARBA" id="ARBA00022490"/>
    </source>
</evidence>
<sequence length="735" mass="80279">MFDDDINALCHWHQILNSRRHRGFLWLSGPAGEVRARTQTLIERLALTDVVWASAASPDAFRTSVEPLAMKKARTRLGTEQGAVVFDAFNGLDPDAFGALAGTVRAGGLLILLTPDDWGTSPDADYARLADYPFEWSSLDSRYLARLVRLLRADDQVAYLAEGQPLVVPQNEEKTAVVPVPVEDADCLSPDQARAVAAITKLRRRRPLVLTADRGRGKSAALGIGAARRLMQGDPRILITAPRFSSVAPVFERLAAQLPEGVLQDQRFVWQGREVCFVAPDRLQASLDERGGDGSVLLVDEAAALPAAALHDALRAFPRVVFATTVHGYEGSGRGFALRFRDRLDRLTPQWKAMTLETPIRWADNDPLERSVTRLLALAADPPPDDDTAAELYHHRLDRDALSRDETRLEALFALLVQAHYRTSPTDLRTLLDGPGIGIETLESASVAGEGQLLAVAVTVDEGGFDERLAEQIARGERRPRGHLMAQSLALHAGVVDVATHRLRRIMRLAVLPTRQRQGLGQTLVEKVCDGARGDDMALLGASLGAEPGLMAFWQRCGLVSVRLGLHPETSTGEHPVMMIRPLNRQGDTLKHLLGDAQREQLPQLLAFELSDLSPEVVAQTLSDQAVMASVPSLKARMQLERLALGQAPLVPSRQALAWQVHQRLRACAGETIPAELSTLCGLVWQGRSLAWLARREGLTGSAQAMCWVRQQVRLLLEVEASHEHADAARGEGGG</sequence>
<dbReference type="InterPro" id="IPR013562">
    <property type="entry name" value="TmcA/NAT10_N"/>
</dbReference>
<dbReference type="InterPro" id="IPR007807">
    <property type="entry name" value="TcmA/NAT10_helicase"/>
</dbReference>
<dbReference type="GO" id="GO:0005524">
    <property type="term" value="F:ATP binding"/>
    <property type="evidence" value="ECO:0007669"/>
    <property type="project" value="UniProtKB-UniRule"/>
</dbReference>
<evidence type="ECO:0000256" key="6">
    <source>
        <dbReference type="ARBA" id="ARBA00022840"/>
    </source>
</evidence>
<dbReference type="Pfam" id="PF05127">
    <property type="entry name" value="NAT10_TcmA_helicase"/>
    <property type="match status" value="1"/>
</dbReference>
<evidence type="ECO:0000313" key="12">
    <source>
        <dbReference type="Proteomes" id="UP000250025"/>
    </source>
</evidence>
<dbReference type="RefSeq" id="WP_086621750.1">
    <property type="nucleotide sequence ID" value="NZ_CP021323.1"/>
</dbReference>
<feature type="domain" description="N-acetyltransferase" evidence="10">
    <location>
        <begin position="437"/>
        <end position="584"/>
    </location>
</feature>
<dbReference type="HAMAP" id="MF_01886">
    <property type="entry name" value="tRNA_acetyltr_TmcA"/>
    <property type="match status" value="1"/>
</dbReference>
<dbReference type="PROSITE" id="PS51186">
    <property type="entry name" value="GNAT"/>
    <property type="match status" value="1"/>
</dbReference>
<keyword evidence="1 9" id="KW-0963">Cytoplasm</keyword>
<dbReference type="EC" id="2.3.1.193" evidence="9"/>
<dbReference type="Pfam" id="PF08351">
    <property type="entry name" value="TmcA_N"/>
    <property type="match status" value="1"/>
</dbReference>
<keyword evidence="3 9" id="KW-0808">Transferase</keyword>
<dbReference type="GO" id="GO:1990883">
    <property type="term" value="F:18S rRNA cytidine N-acetyltransferase activity"/>
    <property type="evidence" value="ECO:0007669"/>
    <property type="project" value="TreeGrafter"/>
</dbReference>
<keyword evidence="7 9" id="KW-0694">RNA-binding</keyword>
<reference evidence="11 12" key="1">
    <citation type="journal article" date="2017" name="Int. J. Syst. Evol. Microbiol.">
        <title>Kushneria konosiri sp. nov., isolated from the Korean salt-fermented seafood Daemi-jeot.</title>
        <authorList>
            <person name="Yun J.H."/>
            <person name="Park S.K."/>
            <person name="Lee J.Y."/>
            <person name="Jung M.J."/>
            <person name="Bae J.W."/>
        </authorList>
    </citation>
    <scope>NUCLEOTIDE SEQUENCE [LARGE SCALE GENOMIC DNA]</scope>
    <source>
        <strain evidence="11 12">X49</strain>
    </source>
</reference>
<evidence type="ECO:0000259" key="10">
    <source>
        <dbReference type="PROSITE" id="PS51186"/>
    </source>
</evidence>
<name>A0A2Z2H7W8_9GAMM</name>
<evidence type="ECO:0000256" key="8">
    <source>
        <dbReference type="ARBA" id="ARBA00023315"/>
    </source>
</evidence>
<comment type="caution">
    <text evidence="9">Lacks conserved residue(s) required for the propagation of feature annotation.</text>
</comment>
<dbReference type="PANTHER" id="PTHR10925">
    <property type="entry name" value="N-ACETYLTRANSFERASE 10"/>
    <property type="match status" value="1"/>
</dbReference>
<dbReference type="Pfam" id="PF13718">
    <property type="entry name" value="GNAT_acetyltr_2"/>
    <property type="match status" value="2"/>
</dbReference>
<evidence type="ECO:0000256" key="5">
    <source>
        <dbReference type="ARBA" id="ARBA00022741"/>
    </source>
</evidence>
<dbReference type="OrthoDB" id="5578851at2"/>
<dbReference type="AlphaFoldDB" id="A0A2Z2H7W8"/>
<evidence type="ECO:0000256" key="9">
    <source>
        <dbReference type="HAMAP-Rule" id="MF_01886"/>
    </source>
</evidence>
<evidence type="ECO:0000256" key="3">
    <source>
        <dbReference type="ARBA" id="ARBA00022679"/>
    </source>
</evidence>
<dbReference type="InterPro" id="IPR027417">
    <property type="entry name" value="P-loop_NTPase"/>
</dbReference>
<accession>A0A2Z2H7W8</accession>
<keyword evidence="5 9" id="KW-0547">Nucleotide-binding</keyword>
<protein>
    <recommendedName>
        <fullName evidence="9">tRNA(Met) cytidine acetyltransferase TmcA</fullName>
        <ecNumber evidence="9">2.3.1.193</ecNumber>
    </recommendedName>
</protein>
<feature type="binding site" evidence="9">
    <location>
        <position position="192"/>
    </location>
    <ligand>
        <name>ATP</name>
        <dbReference type="ChEBI" id="CHEBI:30616"/>
    </ligand>
</feature>
<keyword evidence="2 9" id="KW-0820">tRNA-binding</keyword>
<evidence type="ECO:0000256" key="7">
    <source>
        <dbReference type="ARBA" id="ARBA00022884"/>
    </source>
</evidence>
<feature type="binding site" evidence="9">
    <location>
        <position position="556"/>
    </location>
    <ligand>
        <name>acetyl-CoA</name>
        <dbReference type="ChEBI" id="CHEBI:57288"/>
    </ligand>
</feature>
<comment type="catalytic activity">
    <reaction evidence="9">
        <text>cytidine(34) in elongator tRNA(Met) + acetyl-CoA + ATP + H2O = N(4)-acetylcytidine(34) in elongator tRNA(Met) + ADP + phosphate + CoA + H(+)</text>
        <dbReference type="Rhea" id="RHEA:43788"/>
        <dbReference type="Rhea" id="RHEA-COMP:10693"/>
        <dbReference type="Rhea" id="RHEA-COMP:10694"/>
        <dbReference type="ChEBI" id="CHEBI:15377"/>
        <dbReference type="ChEBI" id="CHEBI:15378"/>
        <dbReference type="ChEBI" id="CHEBI:30616"/>
        <dbReference type="ChEBI" id="CHEBI:43474"/>
        <dbReference type="ChEBI" id="CHEBI:57287"/>
        <dbReference type="ChEBI" id="CHEBI:57288"/>
        <dbReference type="ChEBI" id="CHEBI:74900"/>
        <dbReference type="ChEBI" id="CHEBI:82748"/>
        <dbReference type="ChEBI" id="CHEBI:456216"/>
        <dbReference type="EC" id="2.3.1.193"/>
    </reaction>
</comment>
<comment type="function">
    <text evidence="9">Catalyzes the formation of N(4)-acetylcytidine (ac(4)C) at the wobble position of tRNA(Met), by using acetyl-CoA as an acetyl donor and ATP (or GTP).</text>
</comment>
<proteinExistence type="inferred from homology"/>
<dbReference type="Gene3D" id="3.40.50.11040">
    <property type="match status" value="1"/>
</dbReference>
<gene>
    <name evidence="9" type="primary">tmcA</name>
    <name evidence="11" type="ORF">B9G99_08915</name>
</gene>
<comment type="similarity">
    <text evidence="9">Belongs to the TmcA family.</text>
</comment>
<feature type="binding site" evidence="9">
    <location>
        <position position="361"/>
    </location>
    <ligand>
        <name>ATP</name>
        <dbReference type="ChEBI" id="CHEBI:30616"/>
    </ligand>
</feature>
<evidence type="ECO:0000313" key="11">
    <source>
        <dbReference type="EMBL" id="ARS52986.1"/>
    </source>
</evidence>
<dbReference type="Gene3D" id="3.40.630.30">
    <property type="match status" value="1"/>
</dbReference>
<comment type="subcellular location">
    <subcellularLocation>
        <location evidence="9">Cytoplasm</location>
    </subcellularLocation>
</comment>
<dbReference type="PANTHER" id="PTHR10925:SF5">
    <property type="entry name" value="RNA CYTIDINE ACETYLTRANSFERASE"/>
    <property type="match status" value="1"/>
</dbReference>
<dbReference type="GO" id="GO:0005737">
    <property type="term" value="C:cytoplasm"/>
    <property type="evidence" value="ECO:0007669"/>
    <property type="project" value="UniProtKB-SubCell"/>
</dbReference>
<evidence type="ECO:0000256" key="4">
    <source>
        <dbReference type="ARBA" id="ARBA00022694"/>
    </source>
</evidence>
<dbReference type="Proteomes" id="UP000250025">
    <property type="component" value="Chromosome"/>
</dbReference>
<keyword evidence="8 9" id="KW-0012">Acyltransferase</keyword>
<dbReference type="GO" id="GO:0002101">
    <property type="term" value="P:tRNA wobble cytosine modification"/>
    <property type="evidence" value="ECO:0007669"/>
    <property type="project" value="UniProtKB-UniRule"/>
</dbReference>
<dbReference type="KEGG" id="kus:B9G99_08915"/>
<dbReference type="SUPFAM" id="SSF55729">
    <property type="entry name" value="Acyl-CoA N-acyltransferases (Nat)"/>
    <property type="match status" value="1"/>
</dbReference>
<dbReference type="InterPro" id="IPR000182">
    <property type="entry name" value="GNAT_dom"/>
</dbReference>
<dbReference type="EMBL" id="CP021323">
    <property type="protein sequence ID" value="ARS52986.1"/>
    <property type="molecule type" value="Genomic_DNA"/>
</dbReference>